<feature type="transmembrane region" description="Helical" evidence="2">
    <location>
        <begin position="58"/>
        <end position="79"/>
    </location>
</feature>
<evidence type="ECO:0000313" key="3">
    <source>
        <dbReference type="EMBL" id="MDT1974034.1"/>
    </source>
</evidence>
<accession>A0A2R8A1X6</accession>
<dbReference type="STRING" id="2748.CDIV41_40054"/>
<dbReference type="OrthoDB" id="47652at2"/>
<comment type="caution">
    <text evidence="3">The sequence shown here is derived from an EMBL/GenBank/DDBJ whole genome shotgun (WGS) entry which is preliminary data.</text>
</comment>
<name>A0A2R8A1X6_CARDV</name>
<dbReference type="Proteomes" id="UP001249945">
    <property type="component" value="Unassembled WGS sequence"/>
</dbReference>
<dbReference type="GeneID" id="89589201"/>
<evidence type="ECO:0000256" key="1">
    <source>
        <dbReference type="ARBA" id="ARBA00010894"/>
    </source>
</evidence>
<dbReference type="KEGG" id="cdj:BFC22_09045"/>
<evidence type="ECO:0000313" key="5">
    <source>
        <dbReference type="Proteomes" id="UP000297938"/>
    </source>
</evidence>
<evidence type="ECO:0000256" key="2">
    <source>
        <dbReference type="SAM" id="Phobius"/>
    </source>
</evidence>
<proteinExistence type="inferred from homology"/>
<dbReference type="EMBL" id="NRPP01000018">
    <property type="protein sequence ID" value="TFJ23642.1"/>
    <property type="molecule type" value="Genomic_DNA"/>
</dbReference>
<keyword evidence="2" id="KW-1133">Transmembrane helix</keyword>
<organism evidence="3 6">
    <name type="scientific">Carnobacterium divergens</name>
    <name type="common">Lactobacillus divergens</name>
    <dbReference type="NCBI Taxonomy" id="2748"/>
    <lineage>
        <taxon>Bacteria</taxon>
        <taxon>Bacillati</taxon>
        <taxon>Bacillota</taxon>
        <taxon>Bacilli</taxon>
        <taxon>Lactobacillales</taxon>
        <taxon>Carnobacteriaceae</taxon>
        <taxon>Carnobacterium</taxon>
    </lineage>
</organism>
<dbReference type="AlphaFoldDB" id="A0A2R8A1X6"/>
<comment type="similarity">
    <text evidence="1">Belongs to the YggT family.</text>
</comment>
<dbReference type="PANTHER" id="PTHR33219">
    <property type="entry name" value="YLMG HOMOLOG PROTEIN 2, CHLOROPLASTIC"/>
    <property type="match status" value="1"/>
</dbReference>
<dbReference type="EMBL" id="JALRMR010000006">
    <property type="protein sequence ID" value="MDT1974034.1"/>
    <property type="molecule type" value="Genomic_DNA"/>
</dbReference>
<dbReference type="Pfam" id="PF02325">
    <property type="entry name" value="CCB3_YggT"/>
    <property type="match status" value="1"/>
</dbReference>
<dbReference type="Proteomes" id="UP000297938">
    <property type="component" value="Unassembled WGS sequence"/>
</dbReference>
<dbReference type="PANTHER" id="PTHR33219:SF14">
    <property type="entry name" value="PROTEIN COFACTOR ASSEMBLY OF COMPLEX C SUBUNIT B CCB3, CHLOROPLASTIC-RELATED"/>
    <property type="match status" value="1"/>
</dbReference>
<evidence type="ECO:0000313" key="4">
    <source>
        <dbReference type="EMBL" id="TFJ23642.1"/>
    </source>
</evidence>
<reference evidence="3" key="2">
    <citation type="submission" date="2022-04" db="EMBL/GenBank/DDBJ databases">
        <title>Draft genome sequences of lactic acid bacteria (LAB) strains involved in meat spoilage.</title>
        <authorList>
            <person name="Palevich N."/>
        </authorList>
    </citation>
    <scope>NUCLEOTIDE SEQUENCE</scope>
    <source>
        <strain evidence="3">9-14</strain>
    </source>
</reference>
<keyword evidence="2" id="KW-0812">Transmembrane</keyword>
<feature type="transmembrane region" description="Helical" evidence="2">
    <location>
        <begin position="7"/>
        <end position="29"/>
    </location>
</feature>
<sequence length="96" mass="10806">MIDILIFVYRVLSEAINIYSILIVVYALLSWLPGAYNSKLGEILARLCEPYLDVFRRIIPPIGGISFSPIVALIVLSLVNRGLYYVLMFLIQTIAS</sequence>
<reference evidence="4 5" key="1">
    <citation type="journal article" date="2018" name="Int. J. Food Microbiol.">
        <title>Growth of Carnobacterium spp. isolated from chilled vacuum-packaged meat under relevant acidic conditions.</title>
        <authorList>
            <person name="Zhang P."/>
            <person name="Badoni M."/>
            <person name="Ganzle M."/>
            <person name="Yang X."/>
        </authorList>
    </citation>
    <scope>NUCLEOTIDE SEQUENCE [LARGE SCALE GENOMIC DNA]</scope>
    <source>
        <strain evidence="4 5">B2</strain>
    </source>
</reference>
<dbReference type="GO" id="GO:0016020">
    <property type="term" value="C:membrane"/>
    <property type="evidence" value="ECO:0007669"/>
    <property type="project" value="InterPro"/>
</dbReference>
<protein>
    <submittedName>
        <fullName evidence="3">YggT family protein</fullName>
    </submittedName>
</protein>
<dbReference type="InterPro" id="IPR003425">
    <property type="entry name" value="CCB3/YggT"/>
</dbReference>
<evidence type="ECO:0000313" key="6">
    <source>
        <dbReference type="Proteomes" id="UP001249945"/>
    </source>
</evidence>
<dbReference type="RefSeq" id="WP_034569061.1">
    <property type="nucleotide sequence ID" value="NZ_CBCPKG010000002.1"/>
</dbReference>
<keyword evidence="2" id="KW-0472">Membrane</keyword>
<gene>
    <name evidence="4" type="ORF">CKN69_12110</name>
    <name evidence="3" type="ORF">MX635_06420</name>
</gene>